<reference evidence="2" key="1">
    <citation type="submission" date="2017-07" db="EMBL/GenBank/DDBJ databases">
        <title>Taro Niue Genome Assembly and Annotation.</title>
        <authorList>
            <person name="Atibalentja N."/>
            <person name="Keating K."/>
            <person name="Fields C.J."/>
        </authorList>
    </citation>
    <scope>NUCLEOTIDE SEQUENCE</scope>
    <source>
        <strain evidence="2">Niue_2</strain>
        <tissue evidence="2">Leaf</tissue>
    </source>
</reference>
<sequence>MVAFNGGNCKKREERGEQQALAAQGPTVLPPPPPPSVDYGVFMQGLVQAMSTQAQTQAALQAQLQAQAGDRDGLVYRGEVGSPEEVNATFPEVRQEEGSGVPVATTFRSSSKLVGSRTPYIQL</sequence>
<keyword evidence="3" id="KW-1185">Reference proteome</keyword>
<evidence type="ECO:0000256" key="1">
    <source>
        <dbReference type="SAM" id="MobiDB-lite"/>
    </source>
</evidence>
<gene>
    <name evidence="2" type="ORF">Taro_014390</name>
</gene>
<dbReference type="AlphaFoldDB" id="A0A843UEE6"/>
<organism evidence="2 3">
    <name type="scientific">Colocasia esculenta</name>
    <name type="common">Wild taro</name>
    <name type="synonym">Arum esculentum</name>
    <dbReference type="NCBI Taxonomy" id="4460"/>
    <lineage>
        <taxon>Eukaryota</taxon>
        <taxon>Viridiplantae</taxon>
        <taxon>Streptophyta</taxon>
        <taxon>Embryophyta</taxon>
        <taxon>Tracheophyta</taxon>
        <taxon>Spermatophyta</taxon>
        <taxon>Magnoliopsida</taxon>
        <taxon>Liliopsida</taxon>
        <taxon>Araceae</taxon>
        <taxon>Aroideae</taxon>
        <taxon>Colocasieae</taxon>
        <taxon>Colocasia</taxon>
    </lineage>
</organism>
<evidence type="ECO:0000313" key="2">
    <source>
        <dbReference type="EMBL" id="MQL81928.1"/>
    </source>
</evidence>
<evidence type="ECO:0000313" key="3">
    <source>
        <dbReference type="Proteomes" id="UP000652761"/>
    </source>
</evidence>
<dbReference type="Proteomes" id="UP000652761">
    <property type="component" value="Unassembled WGS sequence"/>
</dbReference>
<dbReference type="EMBL" id="NMUH01000597">
    <property type="protein sequence ID" value="MQL81928.1"/>
    <property type="molecule type" value="Genomic_DNA"/>
</dbReference>
<accession>A0A843UEE6</accession>
<proteinExistence type="predicted"/>
<feature type="region of interest" description="Disordered" evidence="1">
    <location>
        <begin position="1"/>
        <end position="36"/>
    </location>
</feature>
<name>A0A843UEE6_COLES</name>
<comment type="caution">
    <text evidence="2">The sequence shown here is derived from an EMBL/GenBank/DDBJ whole genome shotgun (WGS) entry which is preliminary data.</text>
</comment>
<protein>
    <submittedName>
        <fullName evidence="2">Uncharacterized protein</fullName>
    </submittedName>
</protein>